<keyword evidence="7" id="KW-1185">Reference proteome</keyword>
<dbReference type="PANTHER" id="PTHR47053">
    <property type="entry name" value="MUREIN DD-ENDOPEPTIDASE MEPH-RELATED"/>
    <property type="match status" value="1"/>
</dbReference>
<protein>
    <submittedName>
        <fullName evidence="6">C40 family peptidase</fullName>
    </submittedName>
</protein>
<reference evidence="6 7" key="1">
    <citation type="submission" date="2024-09" db="EMBL/GenBank/DDBJ databases">
        <authorList>
            <person name="Sun Q."/>
            <person name="Mori K."/>
        </authorList>
    </citation>
    <scope>NUCLEOTIDE SEQUENCE [LARGE SCALE GENOMIC DNA]</scope>
    <source>
        <strain evidence="6 7">JCM 3323</strain>
    </source>
</reference>
<dbReference type="InterPro" id="IPR051202">
    <property type="entry name" value="Peptidase_C40"/>
</dbReference>
<dbReference type="PROSITE" id="PS51935">
    <property type="entry name" value="NLPC_P60"/>
    <property type="match status" value="1"/>
</dbReference>
<dbReference type="InterPro" id="IPR000064">
    <property type="entry name" value="NLP_P60_dom"/>
</dbReference>
<dbReference type="RefSeq" id="WP_346126675.1">
    <property type="nucleotide sequence ID" value="NZ_BAAAXC010000015.1"/>
</dbReference>
<sequence>MVLLLAVPSSMPLRQLTMPRIVVLAYEYQGIPYSWGGGHKERPGPSTGTCQGYTGKIKPCPARRTRGLDCSGLTRLVYARAHGYDVLGPGNTDDHLRRMRKVTDPRPGDLVFFGKRRTHHVGVYLGDGKMMNAPETGAVVRVDDIAGRKHLRGYYRL</sequence>
<dbReference type="SUPFAM" id="SSF54001">
    <property type="entry name" value="Cysteine proteinases"/>
    <property type="match status" value="1"/>
</dbReference>
<evidence type="ECO:0000256" key="1">
    <source>
        <dbReference type="ARBA" id="ARBA00007074"/>
    </source>
</evidence>
<dbReference type="InterPro" id="IPR038765">
    <property type="entry name" value="Papain-like_cys_pep_sf"/>
</dbReference>
<keyword evidence="3" id="KW-0378">Hydrolase</keyword>
<comment type="caution">
    <text evidence="6">The sequence shown here is derived from an EMBL/GenBank/DDBJ whole genome shotgun (WGS) entry which is preliminary data.</text>
</comment>
<dbReference type="EMBL" id="JBHMCE010000004">
    <property type="protein sequence ID" value="MFB9527951.1"/>
    <property type="molecule type" value="Genomic_DNA"/>
</dbReference>
<evidence type="ECO:0000256" key="3">
    <source>
        <dbReference type="ARBA" id="ARBA00022801"/>
    </source>
</evidence>
<evidence type="ECO:0000256" key="4">
    <source>
        <dbReference type="ARBA" id="ARBA00022807"/>
    </source>
</evidence>
<keyword evidence="4" id="KW-0788">Thiol protease</keyword>
<evidence type="ECO:0000313" key="7">
    <source>
        <dbReference type="Proteomes" id="UP001589646"/>
    </source>
</evidence>
<proteinExistence type="inferred from homology"/>
<gene>
    <name evidence="6" type="ORF">ACFFRN_15145</name>
</gene>
<organism evidence="6 7">
    <name type="scientific">Nonomuraea roseola</name>
    <dbReference type="NCBI Taxonomy" id="46179"/>
    <lineage>
        <taxon>Bacteria</taxon>
        <taxon>Bacillati</taxon>
        <taxon>Actinomycetota</taxon>
        <taxon>Actinomycetes</taxon>
        <taxon>Streptosporangiales</taxon>
        <taxon>Streptosporangiaceae</taxon>
        <taxon>Nonomuraea</taxon>
    </lineage>
</organism>
<evidence type="ECO:0000259" key="5">
    <source>
        <dbReference type="PROSITE" id="PS51935"/>
    </source>
</evidence>
<evidence type="ECO:0000313" key="6">
    <source>
        <dbReference type="EMBL" id="MFB9527951.1"/>
    </source>
</evidence>
<comment type="similarity">
    <text evidence="1">Belongs to the peptidase C40 family.</text>
</comment>
<dbReference type="Pfam" id="PF00877">
    <property type="entry name" value="NLPC_P60"/>
    <property type="match status" value="1"/>
</dbReference>
<dbReference type="PANTHER" id="PTHR47053:SF1">
    <property type="entry name" value="MUREIN DD-ENDOPEPTIDASE MEPH-RELATED"/>
    <property type="match status" value="1"/>
</dbReference>
<evidence type="ECO:0000256" key="2">
    <source>
        <dbReference type="ARBA" id="ARBA00022670"/>
    </source>
</evidence>
<dbReference type="Gene3D" id="3.90.1720.10">
    <property type="entry name" value="endopeptidase domain like (from Nostoc punctiforme)"/>
    <property type="match status" value="1"/>
</dbReference>
<dbReference type="Proteomes" id="UP001589646">
    <property type="component" value="Unassembled WGS sequence"/>
</dbReference>
<name>A0ABV5PXL6_9ACTN</name>
<keyword evidence="2" id="KW-0645">Protease</keyword>
<accession>A0ABV5PXL6</accession>
<feature type="domain" description="NlpC/P60" evidence="5">
    <location>
        <begin position="15"/>
        <end position="157"/>
    </location>
</feature>